<keyword evidence="1" id="KW-0175">Coiled coil</keyword>
<keyword evidence="3" id="KW-0472">Membrane</keyword>
<evidence type="ECO:0000313" key="5">
    <source>
        <dbReference type="Proteomes" id="UP000262524"/>
    </source>
</evidence>
<evidence type="ECO:0000256" key="3">
    <source>
        <dbReference type="SAM" id="Phobius"/>
    </source>
</evidence>
<feature type="transmembrane region" description="Helical" evidence="3">
    <location>
        <begin position="182"/>
        <end position="208"/>
    </location>
</feature>
<dbReference type="Proteomes" id="UP000262524">
    <property type="component" value="Unassembled WGS sequence"/>
</dbReference>
<name>A0A374NLU0_9FIRM</name>
<keyword evidence="3" id="KW-1133">Transmembrane helix</keyword>
<reference evidence="4 5" key="1">
    <citation type="submission" date="2018-08" db="EMBL/GenBank/DDBJ databases">
        <title>A genome reference for cultivated species of the human gut microbiota.</title>
        <authorList>
            <person name="Zou Y."/>
            <person name="Xue W."/>
            <person name="Luo G."/>
        </authorList>
    </citation>
    <scope>NUCLEOTIDE SEQUENCE [LARGE SCALE GENOMIC DNA]</scope>
    <source>
        <strain evidence="4 5">TM10-1AC</strain>
    </source>
</reference>
<feature type="transmembrane region" description="Helical" evidence="3">
    <location>
        <begin position="152"/>
        <end position="176"/>
    </location>
</feature>
<evidence type="ECO:0008006" key="6">
    <source>
        <dbReference type="Google" id="ProtNLM"/>
    </source>
</evidence>
<evidence type="ECO:0000256" key="1">
    <source>
        <dbReference type="SAM" id="Coils"/>
    </source>
</evidence>
<dbReference type="AlphaFoldDB" id="A0A374NLU0"/>
<feature type="coiled-coil region" evidence="1">
    <location>
        <begin position="75"/>
        <end position="117"/>
    </location>
</feature>
<dbReference type="InterPro" id="IPR018770">
    <property type="entry name" value="ChloroindolylP_hydrolase"/>
</dbReference>
<keyword evidence="3" id="KW-0812">Transmembrane</keyword>
<comment type="caution">
    <text evidence="4">The sequence shown here is derived from an EMBL/GenBank/DDBJ whole genome shotgun (WGS) entry which is preliminary data.</text>
</comment>
<feature type="coiled-coil region" evidence="1">
    <location>
        <begin position="283"/>
        <end position="334"/>
    </location>
</feature>
<accession>A0A374NLU0</accession>
<sequence>MYMSNQEDRFDFSDSDNHGNQGERYRKSSEDKKDNGKADGINWGDKIFFMIQESAESMDFAELSHNIQKTIDVAREETMKQVDKAKTEAAKQIDRAKEEAARQVDKAKEEATKQIDKARGYQSSQAYVNVGHGRKVIAGKLKKNPGLYSGPAEIAVGAAGLGAFGGAGIGLGAFLGAVAFPIGAAITSVAVMIPFTIVSAFLLGRGIFNSKRARRIRKYASIWTGKPYVMIEDLESRVGWDRKKILKDIHFLTDRELIIGAELDAGETCLMLTDESKQQYASAMAAKRQREQEEVKAREAEEALKAAPFEQREIHRIKKDGQEYLEQLAELKKEIVSDEMRRKVEQMETLTARIFVCASEHPESISQTDRLFKYYFPSVLKLLKVYEDVEKQPVQGENIRKTKKEIEDSLDTMNQALEKLFDEMFQNVAMDISSDIQVLEVMLKQDGLTEDGIHADQKEPMLKL</sequence>
<feature type="region of interest" description="Disordered" evidence="2">
    <location>
        <begin position="1"/>
        <end position="41"/>
    </location>
</feature>
<dbReference type="EMBL" id="QSOE01000046">
    <property type="protein sequence ID" value="RGI87374.1"/>
    <property type="molecule type" value="Genomic_DNA"/>
</dbReference>
<evidence type="ECO:0000313" key="4">
    <source>
        <dbReference type="EMBL" id="RGI87374.1"/>
    </source>
</evidence>
<dbReference type="Pfam" id="PF10112">
    <property type="entry name" value="Halogen_Hydrol"/>
    <property type="match status" value="1"/>
</dbReference>
<protein>
    <recommendedName>
        <fullName evidence="6">5-bromo-4-chloroindolyl phosphate hydrolysis protein</fullName>
    </recommendedName>
</protein>
<proteinExistence type="predicted"/>
<evidence type="ECO:0000256" key="2">
    <source>
        <dbReference type="SAM" id="MobiDB-lite"/>
    </source>
</evidence>
<gene>
    <name evidence="4" type="ORF">DXD91_08310</name>
</gene>
<organism evidence="4 5">
    <name type="scientific">Anaerobutyricum hallii</name>
    <dbReference type="NCBI Taxonomy" id="39488"/>
    <lineage>
        <taxon>Bacteria</taxon>
        <taxon>Bacillati</taxon>
        <taxon>Bacillota</taxon>
        <taxon>Clostridia</taxon>
        <taxon>Lachnospirales</taxon>
        <taxon>Lachnospiraceae</taxon>
        <taxon>Anaerobutyricum</taxon>
    </lineage>
</organism>
<feature type="compositionally biased region" description="Basic and acidic residues" evidence="2">
    <location>
        <begin position="1"/>
        <end position="37"/>
    </location>
</feature>